<evidence type="ECO:0000256" key="7">
    <source>
        <dbReference type="ARBA" id="ARBA00023125"/>
    </source>
</evidence>
<dbReference type="CDD" id="cd00009">
    <property type="entry name" value="AAA"/>
    <property type="match status" value="1"/>
</dbReference>
<evidence type="ECO:0000256" key="2">
    <source>
        <dbReference type="ARBA" id="ARBA00022490"/>
    </source>
</evidence>
<feature type="binding site" evidence="8">
    <location>
        <position position="169"/>
    </location>
    <ligand>
        <name>ATP</name>
        <dbReference type="ChEBI" id="CHEBI:30616"/>
    </ligand>
</feature>
<evidence type="ECO:0000256" key="4">
    <source>
        <dbReference type="ARBA" id="ARBA00022741"/>
    </source>
</evidence>
<evidence type="ECO:0000256" key="10">
    <source>
        <dbReference type="RuleBase" id="RU000577"/>
    </source>
</evidence>
<proteinExistence type="inferred from homology"/>
<evidence type="ECO:0000259" key="13">
    <source>
        <dbReference type="SMART" id="SM00760"/>
    </source>
</evidence>
<feature type="domain" description="AAA+ ATPase" evidence="12">
    <location>
        <begin position="154"/>
        <end position="282"/>
    </location>
</feature>
<dbReference type="InterPro" id="IPR027417">
    <property type="entry name" value="P-loop_NTPase"/>
</dbReference>
<dbReference type="InterPro" id="IPR013317">
    <property type="entry name" value="DnaA_dom"/>
</dbReference>
<evidence type="ECO:0000313" key="14">
    <source>
        <dbReference type="EMBL" id="NJC33102.1"/>
    </source>
</evidence>
<comment type="domain">
    <text evidence="8">Domain I is involved in oligomerization and binding regulators, domain II is flexibile and of varying length in different bacteria, domain III forms the AAA+ region, while domain IV binds dsDNA.</text>
</comment>
<dbReference type="Proteomes" id="UP000734218">
    <property type="component" value="Unassembled WGS sequence"/>
</dbReference>
<dbReference type="InterPro" id="IPR038454">
    <property type="entry name" value="DnaA_N_sf"/>
</dbReference>
<feature type="region of interest" description="Domain I, interacts with DnaA modulators" evidence="8">
    <location>
        <begin position="1"/>
        <end position="102"/>
    </location>
</feature>
<dbReference type="InterPro" id="IPR001957">
    <property type="entry name" value="Chromosome_initiator_DnaA"/>
</dbReference>
<dbReference type="PRINTS" id="PR00051">
    <property type="entry name" value="DNAA"/>
</dbReference>
<dbReference type="SUPFAM" id="SSF52540">
    <property type="entry name" value="P-loop containing nucleoside triphosphate hydrolases"/>
    <property type="match status" value="1"/>
</dbReference>
<dbReference type="RefSeq" id="WP_245196423.1">
    <property type="nucleotide sequence ID" value="NZ_JAATJE010000001.1"/>
</dbReference>
<feature type="binding site" evidence="8">
    <location>
        <position position="165"/>
    </location>
    <ligand>
        <name>ATP</name>
        <dbReference type="ChEBI" id="CHEBI:30616"/>
    </ligand>
</feature>
<dbReference type="EMBL" id="JAATJE010000001">
    <property type="protein sequence ID" value="NJC33102.1"/>
    <property type="molecule type" value="Genomic_DNA"/>
</dbReference>
<dbReference type="Gene3D" id="1.10.8.60">
    <property type="match status" value="1"/>
</dbReference>
<organism evidence="14 15">
    <name type="scientific">Sphingomonas jejuensis</name>
    <dbReference type="NCBI Taxonomy" id="904715"/>
    <lineage>
        <taxon>Bacteria</taxon>
        <taxon>Pseudomonadati</taxon>
        <taxon>Pseudomonadota</taxon>
        <taxon>Alphaproteobacteria</taxon>
        <taxon>Sphingomonadales</taxon>
        <taxon>Sphingomonadaceae</taxon>
        <taxon>Sphingomonas</taxon>
    </lineage>
</organism>
<sequence length="457" mass="49948">MTDTADDGMLGAAWTSIRDGLRRDCGARLFDRWLKPIALAGLAEDGVVLLTLPSEFMANWVTAHYADRLVLAWRSTLPAIHGVRIAASMERPRLVSVPSDAEPAAPVPAAAAIPAQPNRSTAFDPRLGFDSFVVGDENRVAANAAMSLGRGEMRFTPLFIHGATGQGKTHLLQAIGQAFTASRPGATVLSMSAERFMVEFVSAMRDRDTLSFKARLRAADLLMIDDIQFIAGKGSTQEEFLHTIDEIIAAGGRLVITADRSPQALTDLEGRIQSRIVGGLVCDIRPAGEALRRRILDAKCAALGSRLPDDVSALLARRMASSVRELEGALNRLTAYATLSERTIDTAFAAEVLGEMLDAAPRRLTIDDIQKAVAEHYGMRQSEMLSARRSRAIARPRQVAMYLAKRLTPRSLPEIGRRFGGRDHTTVIHAVKQIDRLRLEDQELDGDVRVLLRQLEN</sequence>
<keyword evidence="4 8" id="KW-0547">Nucleotide-binding</keyword>
<dbReference type="InterPro" id="IPR018312">
    <property type="entry name" value="Chromosome_initiator_DnaA_CS"/>
</dbReference>
<dbReference type="Gene3D" id="1.10.1750.10">
    <property type="match status" value="1"/>
</dbReference>
<dbReference type="InterPro" id="IPR020591">
    <property type="entry name" value="Chromosome_initiator_DnaA-like"/>
</dbReference>
<feature type="region of interest" description="Domain IV, binds dsDNA" evidence="8">
    <location>
        <begin position="338"/>
        <end position="457"/>
    </location>
</feature>
<evidence type="ECO:0000313" key="15">
    <source>
        <dbReference type="Proteomes" id="UP000734218"/>
    </source>
</evidence>
<feature type="domain" description="Chromosomal replication initiator DnaA C-terminal" evidence="13">
    <location>
        <begin position="365"/>
        <end position="434"/>
    </location>
</feature>
<dbReference type="PANTHER" id="PTHR30050:SF2">
    <property type="entry name" value="CHROMOSOMAL REPLICATION INITIATOR PROTEIN DNAA"/>
    <property type="match status" value="1"/>
</dbReference>
<evidence type="ECO:0000256" key="6">
    <source>
        <dbReference type="ARBA" id="ARBA00023121"/>
    </source>
</evidence>
<dbReference type="Pfam" id="PF08299">
    <property type="entry name" value="Bac_DnaA_C"/>
    <property type="match status" value="1"/>
</dbReference>
<evidence type="ECO:0000256" key="8">
    <source>
        <dbReference type="HAMAP-Rule" id="MF_00377"/>
    </source>
</evidence>
<keyword evidence="7 8" id="KW-0238">DNA-binding</keyword>
<evidence type="ECO:0000259" key="12">
    <source>
        <dbReference type="SMART" id="SM00382"/>
    </source>
</evidence>
<reference evidence="14 15" key="1">
    <citation type="submission" date="2020-03" db="EMBL/GenBank/DDBJ databases">
        <title>Genomic Encyclopedia of Type Strains, Phase IV (KMG-IV): sequencing the most valuable type-strain genomes for metagenomic binning, comparative biology and taxonomic classification.</title>
        <authorList>
            <person name="Goeker M."/>
        </authorList>
    </citation>
    <scope>NUCLEOTIDE SEQUENCE [LARGE SCALE GENOMIC DNA]</scope>
    <source>
        <strain evidence="14 15">DSM 27651</strain>
    </source>
</reference>
<feature type="binding site" evidence="8">
    <location>
        <position position="168"/>
    </location>
    <ligand>
        <name>ATP</name>
        <dbReference type="ChEBI" id="CHEBI:30616"/>
    </ligand>
</feature>
<evidence type="ECO:0000256" key="11">
    <source>
        <dbReference type="RuleBase" id="RU004227"/>
    </source>
</evidence>
<dbReference type="Pfam" id="PF11638">
    <property type="entry name" value="DnaA_N"/>
    <property type="match status" value="1"/>
</dbReference>
<dbReference type="SMART" id="SM00382">
    <property type="entry name" value="AAA"/>
    <property type="match status" value="1"/>
</dbReference>
<dbReference type="InterPro" id="IPR010921">
    <property type="entry name" value="Trp_repressor/repl_initiator"/>
</dbReference>
<evidence type="ECO:0000256" key="3">
    <source>
        <dbReference type="ARBA" id="ARBA00022705"/>
    </source>
</evidence>
<dbReference type="SUPFAM" id="SSF48295">
    <property type="entry name" value="TrpR-like"/>
    <property type="match status" value="1"/>
</dbReference>
<dbReference type="PROSITE" id="PS01008">
    <property type="entry name" value="DNAA"/>
    <property type="match status" value="1"/>
</dbReference>
<dbReference type="PANTHER" id="PTHR30050">
    <property type="entry name" value="CHROMOSOMAL REPLICATION INITIATOR PROTEIN DNAA"/>
    <property type="match status" value="1"/>
</dbReference>
<dbReference type="Pfam" id="PF00308">
    <property type="entry name" value="Bac_DnaA"/>
    <property type="match status" value="1"/>
</dbReference>
<dbReference type="Gene3D" id="3.40.50.300">
    <property type="entry name" value="P-loop containing nucleotide triphosphate hydrolases"/>
    <property type="match status" value="1"/>
</dbReference>
<dbReference type="InterPro" id="IPR024633">
    <property type="entry name" value="DnaA_N_dom"/>
</dbReference>
<comment type="subunit">
    <text evidence="8">Oligomerizes as a right-handed, spiral filament on DNA at oriC.</text>
</comment>
<evidence type="ECO:0000256" key="1">
    <source>
        <dbReference type="ARBA" id="ARBA00006583"/>
    </source>
</evidence>
<comment type="subcellular location">
    <subcellularLocation>
        <location evidence="8">Cytoplasm</location>
    </subcellularLocation>
</comment>
<protein>
    <recommendedName>
        <fullName evidence="8 9">Chromosomal replication initiator protein DnaA</fullName>
    </recommendedName>
</protein>
<dbReference type="HAMAP" id="MF_00377">
    <property type="entry name" value="DnaA_bact"/>
    <property type="match status" value="1"/>
</dbReference>
<dbReference type="SMART" id="SM00760">
    <property type="entry name" value="Bac_DnaA_C"/>
    <property type="match status" value="1"/>
</dbReference>
<keyword evidence="3 8" id="KW-0235">DNA replication</keyword>
<dbReference type="CDD" id="cd06571">
    <property type="entry name" value="Bac_DnaA_C"/>
    <property type="match status" value="1"/>
</dbReference>
<keyword evidence="2 8" id="KW-0963">Cytoplasm</keyword>
<gene>
    <name evidence="8" type="primary">dnaA</name>
    <name evidence="14" type="ORF">GGR88_000576</name>
</gene>
<accession>A0ABX0XID7</accession>
<evidence type="ECO:0000256" key="5">
    <source>
        <dbReference type="ARBA" id="ARBA00022840"/>
    </source>
</evidence>
<dbReference type="Gene3D" id="3.30.300.180">
    <property type="match status" value="1"/>
</dbReference>
<keyword evidence="6 8" id="KW-0446">Lipid-binding</keyword>
<dbReference type="InterPro" id="IPR003593">
    <property type="entry name" value="AAA+_ATPase"/>
</dbReference>
<keyword evidence="5 8" id="KW-0067">ATP-binding</keyword>
<dbReference type="NCBIfam" id="TIGR00362">
    <property type="entry name" value="DnaA"/>
    <property type="match status" value="1"/>
</dbReference>
<evidence type="ECO:0000256" key="9">
    <source>
        <dbReference type="NCBIfam" id="TIGR00362"/>
    </source>
</evidence>
<name>A0ABX0XID7_9SPHN</name>
<comment type="function">
    <text evidence="8 10">Plays an essential role in the initiation and regulation of chromosomal replication. ATP-DnaA binds to the origin of replication (oriC) to initiate formation of the DNA replication initiation complex once per cell cycle. Binds the DnaA box (a 9 base pair repeat at the origin) and separates the double-stranded (ds)DNA. Forms a right-handed helical filament on oriC DNA; dsDNA binds to the exterior of the filament while single-stranded (ss)DNA is stabiized in the filament's interior. The ATP-DnaA-oriC complex binds and stabilizes one strand of the AT-rich DNA unwinding element (DUE), permitting loading of DNA polymerase. After initiation quickly degrades to an ADP-DnaA complex that is not apt for DNA replication. Binds acidic phospholipids.</text>
</comment>
<keyword evidence="15" id="KW-1185">Reference proteome</keyword>
<comment type="caution">
    <text evidence="14">The sequence shown here is derived from an EMBL/GenBank/DDBJ whole genome shotgun (WGS) entry which is preliminary data.</text>
</comment>
<dbReference type="InterPro" id="IPR013159">
    <property type="entry name" value="DnaA_C"/>
</dbReference>
<comment type="similarity">
    <text evidence="1 8 11">Belongs to the DnaA family.</text>
</comment>
<feature type="binding site" evidence="8">
    <location>
        <position position="167"/>
    </location>
    <ligand>
        <name>ATP</name>
        <dbReference type="ChEBI" id="CHEBI:30616"/>
    </ligand>
</feature>
<comment type="caution">
    <text evidence="8">Lacks conserved residue(s) required for the propagation of feature annotation.</text>
</comment>